<name>A0AAV4YGA9_CAEEX</name>
<evidence type="ECO:0000313" key="2">
    <source>
        <dbReference type="EMBL" id="GIZ05324.1"/>
    </source>
</evidence>
<accession>A0AAV4YGA9</accession>
<keyword evidence="3" id="KW-1185">Reference proteome</keyword>
<reference evidence="2 3" key="1">
    <citation type="submission" date="2021-06" db="EMBL/GenBank/DDBJ databases">
        <title>Caerostris extrusa draft genome.</title>
        <authorList>
            <person name="Kono N."/>
            <person name="Arakawa K."/>
        </authorList>
    </citation>
    <scope>NUCLEOTIDE SEQUENCE [LARGE SCALE GENOMIC DNA]</scope>
</reference>
<dbReference type="Proteomes" id="UP001054945">
    <property type="component" value="Unassembled WGS sequence"/>
</dbReference>
<evidence type="ECO:0000256" key="1">
    <source>
        <dbReference type="SAM" id="MobiDB-lite"/>
    </source>
</evidence>
<dbReference type="AlphaFoldDB" id="A0AAV4YGA9"/>
<dbReference type="EMBL" id="BPLR01019285">
    <property type="protein sequence ID" value="GIZ05324.1"/>
    <property type="molecule type" value="Genomic_DNA"/>
</dbReference>
<gene>
    <name evidence="2" type="ORF">CEXT_541001</name>
</gene>
<comment type="caution">
    <text evidence="2">The sequence shown here is derived from an EMBL/GenBank/DDBJ whole genome shotgun (WGS) entry which is preliminary data.</text>
</comment>
<sequence>MFLIWTKSRSYKNNHGDDHDAQVLVSVSDGGVHNDDGRDVHLASWRASLPPTCSQARVRGGGGDACSHMSPTVAPRKVKHERPFWK</sequence>
<protein>
    <submittedName>
        <fullName evidence="2">Uncharacterized protein</fullName>
    </submittedName>
</protein>
<evidence type="ECO:0000313" key="3">
    <source>
        <dbReference type="Proteomes" id="UP001054945"/>
    </source>
</evidence>
<feature type="region of interest" description="Disordered" evidence="1">
    <location>
        <begin position="54"/>
        <end position="86"/>
    </location>
</feature>
<proteinExistence type="predicted"/>
<organism evidence="2 3">
    <name type="scientific">Caerostris extrusa</name>
    <name type="common">Bark spider</name>
    <name type="synonym">Caerostris bankana</name>
    <dbReference type="NCBI Taxonomy" id="172846"/>
    <lineage>
        <taxon>Eukaryota</taxon>
        <taxon>Metazoa</taxon>
        <taxon>Ecdysozoa</taxon>
        <taxon>Arthropoda</taxon>
        <taxon>Chelicerata</taxon>
        <taxon>Arachnida</taxon>
        <taxon>Araneae</taxon>
        <taxon>Araneomorphae</taxon>
        <taxon>Entelegynae</taxon>
        <taxon>Araneoidea</taxon>
        <taxon>Araneidae</taxon>
        <taxon>Caerostris</taxon>
    </lineage>
</organism>